<keyword evidence="8" id="KW-0675">Receptor</keyword>
<name>A0A371K0Q4_9GAMM</name>
<keyword evidence="3" id="KW-0998">Cell outer membrane</keyword>
<dbReference type="AlphaFoldDB" id="A0A371K0Q4"/>
<feature type="chain" id="PRO_5016786009" evidence="5">
    <location>
        <begin position="34"/>
        <end position="1047"/>
    </location>
</feature>
<dbReference type="GO" id="GO:0009279">
    <property type="term" value="C:cell outer membrane"/>
    <property type="evidence" value="ECO:0007669"/>
    <property type="project" value="UniProtKB-SubCell"/>
</dbReference>
<dbReference type="Proteomes" id="UP000264492">
    <property type="component" value="Unassembled WGS sequence"/>
</dbReference>
<evidence type="ECO:0000256" key="5">
    <source>
        <dbReference type="SAM" id="SignalP"/>
    </source>
</evidence>
<feature type="domain" description="TonB-dependent receptor-like beta-barrel" evidence="6">
    <location>
        <begin position="496"/>
        <end position="1011"/>
    </location>
</feature>
<dbReference type="Gene3D" id="2.40.170.20">
    <property type="entry name" value="TonB-dependent receptor, beta-barrel domain"/>
    <property type="match status" value="1"/>
</dbReference>
<comment type="subcellular location">
    <subcellularLocation>
        <location evidence="1 4">Cell outer membrane</location>
    </subcellularLocation>
</comment>
<evidence type="ECO:0000256" key="4">
    <source>
        <dbReference type="RuleBase" id="RU003357"/>
    </source>
</evidence>
<proteinExistence type="inferred from homology"/>
<dbReference type="Pfam" id="PF07715">
    <property type="entry name" value="Plug"/>
    <property type="match status" value="1"/>
</dbReference>
<evidence type="ECO:0000313" key="9">
    <source>
        <dbReference type="Proteomes" id="UP000264492"/>
    </source>
</evidence>
<feature type="signal peptide" evidence="5">
    <location>
        <begin position="1"/>
        <end position="33"/>
    </location>
</feature>
<dbReference type="NCBIfam" id="TIGR01782">
    <property type="entry name" value="TonB-Xanth-Caul"/>
    <property type="match status" value="1"/>
</dbReference>
<keyword evidence="5" id="KW-0732">Signal</keyword>
<dbReference type="RefSeq" id="WP_115859900.1">
    <property type="nucleotide sequence ID" value="NZ_QTSU01000002.1"/>
</dbReference>
<dbReference type="SUPFAM" id="SSF56935">
    <property type="entry name" value="Porins"/>
    <property type="match status" value="1"/>
</dbReference>
<dbReference type="InterPro" id="IPR012910">
    <property type="entry name" value="Plug_dom"/>
</dbReference>
<dbReference type="OrthoDB" id="8727862at2"/>
<dbReference type="PANTHER" id="PTHR40980">
    <property type="entry name" value="PLUG DOMAIN-CONTAINING PROTEIN"/>
    <property type="match status" value="1"/>
</dbReference>
<dbReference type="EMBL" id="QTSU01000002">
    <property type="protein sequence ID" value="RDZ27440.1"/>
    <property type="molecule type" value="Genomic_DNA"/>
</dbReference>
<evidence type="ECO:0000259" key="6">
    <source>
        <dbReference type="Pfam" id="PF00593"/>
    </source>
</evidence>
<evidence type="ECO:0000259" key="7">
    <source>
        <dbReference type="Pfam" id="PF07715"/>
    </source>
</evidence>
<dbReference type="Pfam" id="PF00593">
    <property type="entry name" value="TonB_dep_Rec_b-barrel"/>
    <property type="match status" value="1"/>
</dbReference>
<dbReference type="InterPro" id="IPR000531">
    <property type="entry name" value="Beta-barrel_TonB"/>
</dbReference>
<evidence type="ECO:0000313" key="8">
    <source>
        <dbReference type="EMBL" id="RDZ27440.1"/>
    </source>
</evidence>
<organism evidence="8 9">
    <name type="scientific">Lysobacter silvisoli</name>
    <dbReference type="NCBI Taxonomy" id="2293254"/>
    <lineage>
        <taxon>Bacteria</taxon>
        <taxon>Pseudomonadati</taxon>
        <taxon>Pseudomonadota</taxon>
        <taxon>Gammaproteobacteria</taxon>
        <taxon>Lysobacterales</taxon>
        <taxon>Lysobacteraceae</taxon>
        <taxon>Lysobacter</taxon>
    </lineage>
</organism>
<accession>A0A371K0Q4</accession>
<dbReference type="PANTHER" id="PTHR40980:SF3">
    <property type="entry name" value="TONB-DEPENDENT RECEPTOR-LIKE BETA-BARREL DOMAIN-CONTAINING PROTEIN"/>
    <property type="match status" value="1"/>
</dbReference>
<comment type="caution">
    <text evidence="8">The sequence shown here is derived from an EMBL/GenBank/DDBJ whole genome shotgun (WGS) entry which is preliminary data.</text>
</comment>
<keyword evidence="4" id="KW-0798">TonB box</keyword>
<feature type="domain" description="TonB-dependent receptor plug" evidence="7">
    <location>
        <begin position="67"/>
        <end position="175"/>
    </location>
</feature>
<evidence type="ECO:0000256" key="3">
    <source>
        <dbReference type="ARBA" id="ARBA00023237"/>
    </source>
</evidence>
<dbReference type="Gene3D" id="2.170.130.10">
    <property type="entry name" value="TonB-dependent receptor, plug domain"/>
    <property type="match status" value="1"/>
</dbReference>
<evidence type="ECO:0000256" key="2">
    <source>
        <dbReference type="ARBA" id="ARBA00023136"/>
    </source>
</evidence>
<dbReference type="InterPro" id="IPR036942">
    <property type="entry name" value="Beta-barrel_TonB_sf"/>
</dbReference>
<dbReference type="InterPro" id="IPR010104">
    <property type="entry name" value="TonB_rcpt_bac"/>
</dbReference>
<dbReference type="InterPro" id="IPR037066">
    <property type="entry name" value="Plug_dom_sf"/>
</dbReference>
<gene>
    <name evidence="8" type="ORF">DX914_14530</name>
</gene>
<keyword evidence="9" id="KW-1185">Reference proteome</keyword>
<comment type="similarity">
    <text evidence="4">Belongs to the TonB-dependent receptor family.</text>
</comment>
<evidence type="ECO:0000256" key="1">
    <source>
        <dbReference type="ARBA" id="ARBA00004442"/>
    </source>
</evidence>
<protein>
    <submittedName>
        <fullName evidence="8">TonB-dependent receptor</fullName>
    </submittedName>
</protein>
<keyword evidence="2 4" id="KW-0472">Membrane</keyword>
<sequence>MKCTPSARIRNSLSAAIAVALAAAVVPQGAAYAQESNAAPPDATATDLDAVVVTGYRYAIEKSLEQKRNANAVVEVITAEDVGKFPDKNVADALQRVPGVVITRDGGEGKNVSVRGLAADLTLTQLNGNYIATSESNDEATRSFNYTLLPSNMLSSAELFKTPEARIDEGGIGGTVILHTRRPLDMESNSGFVTIEGTTSDTSSGVDAQASALYSWHSDDNRFGFLVGATQQKRNNRSMEVTTEDWQWYSDRVDANGNIINDYVWNVPGRTRNPPVDVHGNPLPNASNFWGRSGIYNQNGGHYSGFFMPTSVNFAVRDEERERKGGQLTFQFKPTDNLTLTANYFRFELEGDYIQNMLKVPEWNLARVAGDGNWTGGRLLNGFTFDPSGTIVTGAEYERKNGRAYYCSEDQAAAAGLPPGGWGPDDCTIPTPQLTGNYSREKALSQTADLSLDWDISPLWKASFGGGRTWSEGGPSMNFRMSAKPRRQVNGVWQPGNTYSAWDLSGKPTATFSPNLQDQLMNGIAEIDTGSTDSSWMETTIEQRHFQADFSKLFESGWLDSIQFGAKYSDGEVHRNTGNTYWVCQGADPSDYSKRYQAGCDNTAGVAQPGFFLGKPIGNIEGGFSANVFPGIDYPAYIRYLNNRYGGVQNRREEDFIYNVDEKVSSGYFQANFRTERVRGNIGIRVARTKQHAESSDSVERFVDYFADNAGGSPMSCTDPAAGALLNSNTGYSCESGFVRLPNALAQQKTYELASLDKTYTDILPSFNIAWDITDNLVLRGAASKVIARPSYTSIAYPGGLSFYSDEYSNDRRVAGGTTNPGWYGSGSNKGLEPFEANQYDIGLEWYFKPGAVAGVGLFRKDVKNFTVPVVRDLQMTVGGQTVTVQDYSTQANGQDGVSQGIELYGQYTFDFGLGIQANYTYNDTNLASIVLDGETIGESPLVGSAKNQANITVFYENEKFLARASFNRRGEVVGGLNNGFTIYTEPYEQLDLNASYNINDNLVVTGSVLNATREEQRTHLGNDTKARFYSNTYSGRQLYLGVTYKF</sequence>
<reference evidence="8 9" key="1">
    <citation type="submission" date="2018-08" db="EMBL/GenBank/DDBJ databases">
        <title>Lysobacter sp. zong2l5, whole genome shotgun sequence.</title>
        <authorList>
            <person name="Zhang X."/>
            <person name="Feng G."/>
            <person name="Zhu H."/>
        </authorList>
    </citation>
    <scope>NUCLEOTIDE SEQUENCE [LARGE SCALE GENOMIC DNA]</scope>
    <source>
        <strain evidence="9">zong2l5</strain>
    </source>
</reference>